<dbReference type="SMART" id="SM00297">
    <property type="entry name" value="BROMO"/>
    <property type="match status" value="1"/>
</dbReference>
<dbReference type="SUPFAM" id="SSF63763">
    <property type="entry name" value="SAND domain-like"/>
    <property type="match status" value="2"/>
</dbReference>
<dbReference type="GeneID" id="113141663"/>
<proteinExistence type="predicted"/>
<feature type="domain" description="Bromo" evidence="9">
    <location>
        <begin position="530"/>
        <end position="588"/>
    </location>
</feature>
<dbReference type="PROSITE" id="PS50016">
    <property type="entry name" value="ZF_PHD_2"/>
    <property type="match status" value="1"/>
</dbReference>
<dbReference type="InterPro" id="IPR010919">
    <property type="entry name" value="SAND-like_dom_sf"/>
</dbReference>
<evidence type="ECO:0000259" key="10">
    <source>
        <dbReference type="PROSITE" id="PS50016"/>
    </source>
</evidence>
<dbReference type="InterPro" id="IPR008087">
    <property type="entry name" value="AIRE"/>
</dbReference>
<dbReference type="GO" id="GO:0045182">
    <property type="term" value="F:translation regulator activity"/>
    <property type="evidence" value="ECO:0007669"/>
    <property type="project" value="InterPro"/>
</dbReference>
<reference evidence="13" key="2">
    <citation type="submission" date="2025-09" db="UniProtKB">
        <authorList>
            <consortium name="Ensembl"/>
        </authorList>
    </citation>
    <scope>IDENTIFICATION</scope>
</reference>
<feature type="compositionally biased region" description="Acidic residues" evidence="8">
    <location>
        <begin position="136"/>
        <end position="147"/>
    </location>
</feature>
<dbReference type="SUPFAM" id="SSF47370">
    <property type="entry name" value="Bromodomain"/>
    <property type="match status" value="1"/>
</dbReference>
<dbReference type="Gene3D" id="3.10.390.10">
    <property type="entry name" value="SAND domain-like"/>
    <property type="match status" value="2"/>
</dbReference>
<dbReference type="InterPro" id="IPR043563">
    <property type="entry name" value="Sp110/Sp140/Sp140L-like"/>
</dbReference>
<evidence type="ECO:0000256" key="5">
    <source>
        <dbReference type="ARBA" id="ARBA00023117"/>
    </source>
</evidence>
<evidence type="ECO:0000259" key="9">
    <source>
        <dbReference type="PROSITE" id="PS50014"/>
    </source>
</evidence>
<dbReference type="InterPro" id="IPR019787">
    <property type="entry name" value="Znf_PHD-finger"/>
</dbReference>
<feature type="compositionally biased region" description="Acidic residues" evidence="8">
    <location>
        <begin position="292"/>
        <end position="320"/>
    </location>
</feature>
<evidence type="ECO:0000313" key="14">
    <source>
        <dbReference type="Proteomes" id="UP000261640"/>
    </source>
</evidence>
<dbReference type="Gene3D" id="1.20.920.10">
    <property type="entry name" value="Bromodomain-like"/>
    <property type="match status" value="1"/>
</dbReference>
<dbReference type="CDD" id="cd04369">
    <property type="entry name" value="Bromodomain"/>
    <property type="match status" value="1"/>
</dbReference>
<dbReference type="Ensembl" id="ENSMAMT00000008123.2">
    <property type="protein sequence ID" value="ENSMAMP00000007907.2"/>
    <property type="gene ID" value="ENSMAMG00000005380.2"/>
</dbReference>
<dbReference type="InterPro" id="IPR004865">
    <property type="entry name" value="HSR_dom"/>
</dbReference>
<dbReference type="InterPro" id="IPR000770">
    <property type="entry name" value="SAND_dom"/>
</dbReference>
<dbReference type="GO" id="GO:0000981">
    <property type="term" value="F:DNA-binding transcription factor activity, RNA polymerase II-specific"/>
    <property type="evidence" value="ECO:0007669"/>
    <property type="project" value="TreeGrafter"/>
</dbReference>
<dbReference type="GeneTree" id="ENSGT00940000166738"/>
<evidence type="ECO:0000259" key="11">
    <source>
        <dbReference type="PROSITE" id="PS50864"/>
    </source>
</evidence>
<dbReference type="Pfam" id="PF01342">
    <property type="entry name" value="SAND"/>
    <property type="match status" value="2"/>
</dbReference>
<dbReference type="Pfam" id="PF03172">
    <property type="entry name" value="HSR"/>
    <property type="match status" value="1"/>
</dbReference>
<evidence type="ECO:0000256" key="4">
    <source>
        <dbReference type="ARBA" id="ARBA00022833"/>
    </source>
</evidence>
<dbReference type="Proteomes" id="UP000261640">
    <property type="component" value="Unplaced"/>
</dbReference>
<dbReference type="InterPro" id="IPR036427">
    <property type="entry name" value="Bromodomain-like_sf"/>
</dbReference>
<keyword evidence="14" id="KW-1185">Reference proteome</keyword>
<keyword evidence="3 7" id="KW-0863">Zinc-finger</keyword>
<evidence type="ECO:0000259" key="12">
    <source>
        <dbReference type="PROSITE" id="PS51414"/>
    </source>
</evidence>
<keyword evidence="4" id="KW-0862">Zinc</keyword>
<evidence type="ECO:0000256" key="7">
    <source>
        <dbReference type="PROSITE-ProRule" id="PRU00146"/>
    </source>
</evidence>
<feature type="compositionally biased region" description="Basic and acidic residues" evidence="8">
    <location>
        <begin position="118"/>
        <end position="135"/>
    </location>
</feature>
<evidence type="ECO:0000256" key="1">
    <source>
        <dbReference type="ARBA" id="ARBA00022553"/>
    </source>
</evidence>
<dbReference type="Pfam" id="PF00439">
    <property type="entry name" value="Bromodomain"/>
    <property type="match status" value="1"/>
</dbReference>
<dbReference type="PANTHER" id="PTHR46386">
    <property type="entry name" value="NUCLEAR BODY PROTEIN SP140"/>
    <property type="match status" value="1"/>
</dbReference>
<dbReference type="GO" id="GO:0008270">
    <property type="term" value="F:zinc ion binding"/>
    <property type="evidence" value="ECO:0007669"/>
    <property type="project" value="UniProtKB-KW"/>
</dbReference>
<dbReference type="InterPro" id="IPR001487">
    <property type="entry name" value="Bromodomain"/>
</dbReference>
<evidence type="ECO:0000313" key="13">
    <source>
        <dbReference type="Ensembl" id="ENSMAMP00000007907.2"/>
    </source>
</evidence>
<dbReference type="Gene3D" id="3.30.40.10">
    <property type="entry name" value="Zinc/RING finger domain, C3HC4 (zinc finger)"/>
    <property type="match status" value="1"/>
</dbReference>
<feature type="region of interest" description="Disordered" evidence="8">
    <location>
        <begin position="289"/>
        <end position="332"/>
    </location>
</feature>
<evidence type="ECO:0000256" key="8">
    <source>
        <dbReference type="SAM" id="MobiDB-lite"/>
    </source>
</evidence>
<dbReference type="PROSITE" id="PS51414">
    <property type="entry name" value="HSR"/>
    <property type="match status" value="1"/>
</dbReference>
<dbReference type="InterPro" id="IPR011011">
    <property type="entry name" value="Znf_FYVE_PHD"/>
</dbReference>
<dbReference type="InterPro" id="IPR013083">
    <property type="entry name" value="Znf_RING/FYVE/PHD"/>
</dbReference>
<evidence type="ECO:0000256" key="3">
    <source>
        <dbReference type="ARBA" id="ARBA00022771"/>
    </source>
</evidence>
<feature type="region of interest" description="Disordered" evidence="8">
    <location>
        <begin position="118"/>
        <end position="185"/>
    </location>
</feature>
<dbReference type="InterPro" id="IPR001965">
    <property type="entry name" value="Znf_PHD"/>
</dbReference>
<protein>
    <submittedName>
        <fullName evidence="13">SP110 nuclear antigen, tandem duplicate 1</fullName>
    </submittedName>
</protein>
<dbReference type="PANTHER" id="PTHR46386:SF1">
    <property type="entry name" value="NUCLEAR BODY PROTEIN SP140-LIKE PROTEIN"/>
    <property type="match status" value="1"/>
</dbReference>
<sequence>MDNPMLDFLESEELLRFFHCNKTEMSLMENPQTFLRQLRDYDLIPDDRYKKVSRMKSKERIKKGLYEILDRFECERPQHIHRFWRCVFKDTIMNQYPTLRLLRNSLMDGTFHFDKQLPEMVETKETDEKKRKVVSEDEEDEEEEEEEEKRGKSVKKRKQRNKSTNDEEQPGPSSHSTPDSPLKKGEKSDIWNWKLFKAQMPVTCGDIEAILSRDRLAKGEKCILFQKSWFTPTEFEKRAGKGSSKNWKTSIRCKGTTLGKLIQEGHLKSGSYKRRHKMVKRSLFPSAGCVMESDEEDEEEDEDLDGESSTSDTDEEEDKEQAEPQTEVGHDRSTTVFKVTCRDLVGTLHKKRFASGNRGKCIRTETSWMSPVEFVNAASDESDPPWKREIQWEGKPLNDLIENKILRIHSLLCVCDLCDPNTEDEENQKNDDECYICRSQEETQLVVCDDCPRSFHQRCHLPHLEDAILNDKRRWMCTFCVFKANQPYRYCNQLEMREALSLQMSQHLLECQYVLLYLWNADEEKIFASDPRGYLTDYSTVIQTPMWLGHIANKLQENNYQTVEQFVSDVQLIFSNCARYNRDNAEFLAKGDRLKKIFDGKLKNVFNIS</sequence>
<feature type="domain" description="SAND" evidence="11">
    <location>
        <begin position="323"/>
        <end position="407"/>
    </location>
</feature>
<dbReference type="AlphaFoldDB" id="A0A3Q3L334"/>
<evidence type="ECO:0000256" key="6">
    <source>
        <dbReference type="PROSITE-ProRule" id="PRU00035"/>
    </source>
</evidence>
<dbReference type="Pfam" id="PF00628">
    <property type="entry name" value="PHD"/>
    <property type="match status" value="1"/>
</dbReference>
<dbReference type="GO" id="GO:0006959">
    <property type="term" value="P:humoral immune response"/>
    <property type="evidence" value="ECO:0007669"/>
    <property type="project" value="InterPro"/>
</dbReference>
<feature type="compositionally biased region" description="Basic residues" evidence="8">
    <location>
        <begin position="152"/>
        <end position="161"/>
    </location>
</feature>
<dbReference type="GO" id="GO:0003677">
    <property type="term" value="F:DNA binding"/>
    <property type="evidence" value="ECO:0007669"/>
    <property type="project" value="InterPro"/>
</dbReference>
<keyword evidence="1" id="KW-0597">Phosphoprotein</keyword>
<dbReference type="PROSITE" id="PS50864">
    <property type="entry name" value="SAND"/>
    <property type="match status" value="2"/>
</dbReference>
<feature type="domain" description="PHD-type" evidence="10">
    <location>
        <begin position="431"/>
        <end position="483"/>
    </location>
</feature>
<reference evidence="13" key="1">
    <citation type="submission" date="2025-08" db="UniProtKB">
        <authorList>
            <consortium name="Ensembl"/>
        </authorList>
    </citation>
    <scope>IDENTIFICATION</scope>
</reference>
<dbReference type="RefSeq" id="XP_026181999.1">
    <property type="nucleotide sequence ID" value="XM_026326214.2"/>
</dbReference>
<keyword evidence="2" id="KW-0479">Metal-binding</keyword>
<dbReference type="PROSITE" id="PS50014">
    <property type="entry name" value="BROMODOMAIN_2"/>
    <property type="match status" value="1"/>
</dbReference>
<dbReference type="GO" id="GO:0005737">
    <property type="term" value="C:cytoplasm"/>
    <property type="evidence" value="ECO:0007669"/>
    <property type="project" value="InterPro"/>
</dbReference>
<dbReference type="SUPFAM" id="SSF57903">
    <property type="entry name" value="FYVE/PHD zinc finger"/>
    <property type="match status" value="1"/>
</dbReference>
<dbReference type="PRINTS" id="PR01711">
    <property type="entry name" value="AIREGULATOR"/>
</dbReference>
<dbReference type="STRING" id="205130.ENSMAMP00000007907"/>
<dbReference type="SMART" id="SM00249">
    <property type="entry name" value="PHD"/>
    <property type="match status" value="1"/>
</dbReference>
<dbReference type="PRINTS" id="PR00503">
    <property type="entry name" value="BROMODOMAIN"/>
</dbReference>
<feature type="domain" description="HSR" evidence="12">
    <location>
        <begin position="1"/>
        <end position="111"/>
    </location>
</feature>
<dbReference type="InParanoid" id="A0A3Q3L334"/>
<feature type="domain" description="SAND" evidence="11">
    <location>
        <begin position="185"/>
        <end position="268"/>
    </location>
</feature>
<dbReference type="GO" id="GO:0005634">
    <property type="term" value="C:nucleus"/>
    <property type="evidence" value="ECO:0007669"/>
    <property type="project" value="InterPro"/>
</dbReference>
<keyword evidence="5 6" id="KW-0103">Bromodomain</keyword>
<dbReference type="SMART" id="SM00258">
    <property type="entry name" value="SAND"/>
    <property type="match status" value="2"/>
</dbReference>
<accession>A0A3Q3L334</accession>
<evidence type="ECO:0000256" key="2">
    <source>
        <dbReference type="ARBA" id="ARBA00022723"/>
    </source>
</evidence>
<name>A0A3Q3L334_9TELE</name>
<dbReference type="CTD" id="796843"/>
<organism evidence="13 14">
    <name type="scientific">Mastacembelus armatus</name>
    <name type="common">zig-zag eel</name>
    <dbReference type="NCBI Taxonomy" id="205130"/>
    <lineage>
        <taxon>Eukaryota</taxon>
        <taxon>Metazoa</taxon>
        <taxon>Chordata</taxon>
        <taxon>Craniata</taxon>
        <taxon>Vertebrata</taxon>
        <taxon>Euteleostomi</taxon>
        <taxon>Actinopterygii</taxon>
        <taxon>Neopterygii</taxon>
        <taxon>Teleostei</taxon>
        <taxon>Neoteleostei</taxon>
        <taxon>Acanthomorphata</taxon>
        <taxon>Anabantaria</taxon>
        <taxon>Synbranchiformes</taxon>
        <taxon>Mastacembelidae</taxon>
        <taxon>Mastacembelus</taxon>
    </lineage>
</organism>